<dbReference type="GO" id="GO:0016757">
    <property type="term" value="F:glycosyltransferase activity"/>
    <property type="evidence" value="ECO:0007669"/>
    <property type="project" value="InterPro"/>
</dbReference>
<feature type="domain" description="Glycosyl transferase family 1" evidence="2">
    <location>
        <begin position="243"/>
        <end position="399"/>
    </location>
</feature>
<dbReference type="PANTHER" id="PTHR46401">
    <property type="entry name" value="GLYCOSYLTRANSFERASE WBBK-RELATED"/>
    <property type="match status" value="1"/>
</dbReference>
<keyword evidence="1 3" id="KW-0808">Transferase</keyword>
<dbReference type="HOGENOM" id="CLU_031620_0_0_9"/>
<dbReference type="AlphaFoldDB" id="U2LW94"/>
<dbReference type="PATRIC" id="fig|411473.3.peg.1798"/>
<dbReference type="GO" id="GO:0009103">
    <property type="term" value="P:lipopolysaccharide biosynthetic process"/>
    <property type="evidence" value="ECO:0007669"/>
    <property type="project" value="TreeGrafter"/>
</dbReference>
<accession>U2LW94</accession>
<dbReference type="SUPFAM" id="SSF53756">
    <property type="entry name" value="UDP-Glycosyltransferase/glycogen phosphorylase"/>
    <property type="match status" value="1"/>
</dbReference>
<dbReference type="Proteomes" id="UP000016662">
    <property type="component" value="Unassembled WGS sequence"/>
</dbReference>
<protein>
    <submittedName>
        <fullName evidence="3">Glycosyltransferase, group 1 family protein</fullName>
    </submittedName>
</protein>
<dbReference type="CDD" id="cd03801">
    <property type="entry name" value="GT4_PimA-like"/>
    <property type="match status" value="1"/>
</dbReference>
<dbReference type="EMBL" id="AWVF01000274">
    <property type="protein sequence ID" value="ERJ93754.1"/>
    <property type="molecule type" value="Genomic_DNA"/>
</dbReference>
<reference evidence="3 4" key="1">
    <citation type="submission" date="2013-07" db="EMBL/GenBank/DDBJ databases">
        <authorList>
            <person name="Weinstock G."/>
            <person name="Sodergren E."/>
            <person name="Wylie T."/>
            <person name="Fulton L."/>
            <person name="Fulton R."/>
            <person name="Fronick C."/>
            <person name="O'Laughlin M."/>
            <person name="Godfrey J."/>
            <person name="Miner T."/>
            <person name="Herter B."/>
            <person name="Appelbaum E."/>
            <person name="Cordes M."/>
            <person name="Lek S."/>
            <person name="Wollam A."/>
            <person name="Pepin K.H."/>
            <person name="Palsikar V.B."/>
            <person name="Mitreva M."/>
            <person name="Wilson R.K."/>
        </authorList>
    </citation>
    <scope>NUCLEOTIDE SEQUENCE [LARGE SCALE GENOMIC DNA]</scope>
    <source>
        <strain evidence="3 4">ATCC 27760</strain>
    </source>
</reference>
<comment type="caution">
    <text evidence="3">The sequence shown here is derived from an EMBL/GenBank/DDBJ whole genome shotgun (WGS) entry which is preliminary data.</text>
</comment>
<dbReference type="Pfam" id="PF00534">
    <property type="entry name" value="Glycos_transf_1"/>
    <property type="match status" value="1"/>
</dbReference>
<keyword evidence="4" id="KW-1185">Reference proteome</keyword>
<gene>
    <name evidence="3" type="ORF">RUMCAL_02179</name>
</gene>
<dbReference type="STRING" id="411473.RUMCAL_02179"/>
<organism evidence="3 4">
    <name type="scientific">Ruminococcus callidus ATCC 27760</name>
    <dbReference type="NCBI Taxonomy" id="411473"/>
    <lineage>
        <taxon>Bacteria</taxon>
        <taxon>Bacillati</taxon>
        <taxon>Bacillota</taxon>
        <taxon>Clostridia</taxon>
        <taxon>Eubacteriales</taxon>
        <taxon>Oscillospiraceae</taxon>
        <taxon>Ruminococcus</taxon>
    </lineage>
</organism>
<evidence type="ECO:0000259" key="2">
    <source>
        <dbReference type="Pfam" id="PF00534"/>
    </source>
</evidence>
<dbReference type="eggNOG" id="COG0438">
    <property type="taxonomic scope" value="Bacteria"/>
</dbReference>
<evidence type="ECO:0000256" key="1">
    <source>
        <dbReference type="ARBA" id="ARBA00022679"/>
    </source>
</evidence>
<dbReference type="Gene3D" id="3.40.50.2000">
    <property type="entry name" value="Glycogen Phosphorylase B"/>
    <property type="match status" value="1"/>
</dbReference>
<dbReference type="InterPro" id="IPR001296">
    <property type="entry name" value="Glyco_trans_1"/>
</dbReference>
<evidence type="ECO:0000313" key="4">
    <source>
        <dbReference type="Proteomes" id="UP000016662"/>
    </source>
</evidence>
<sequence length="426" mass="48625">MHFRPSGGFGAVLSLRRYAAERGTLAGGHIVMQKIGFVIPWFGENIPGGAEMELREVTAHLQQAGMEVEILTTCVKEFTADWNENYYAAGTAVVGNITVRRFPVRRRDTAAFDRVNRKLMDGKQISPKEEQIFVEEMVNSPQLYEYMRDTADEYGLFVFIPYMFGTTYYGMQVCPEKSVLIPCFHDEAYVYMRLFRQAYVKARGMIYNAMPEMELANRVYDFTTTEQICMGIGMDTRIQSDAETFRKQYHIDKPFLLYAGRKDVGKNVHTLLRYFAEWKQRQKDDLQLVLIGGGDIAIPESVKDDVYDLGFVSKQDKYNAMAAAALLCQPSHNESFSLVIMESWLCGRPVLVSSQCAVTKDFAKRSNGGLYFKDYFEFEGCVQYILQNPEAAAELGANGGAFVRENFEWDVIVEKYRTFFQKLMGA</sequence>
<name>U2LW94_9FIRM</name>
<evidence type="ECO:0000313" key="3">
    <source>
        <dbReference type="EMBL" id="ERJ93754.1"/>
    </source>
</evidence>
<proteinExistence type="predicted"/>
<dbReference type="PANTHER" id="PTHR46401:SF2">
    <property type="entry name" value="GLYCOSYLTRANSFERASE WBBK-RELATED"/>
    <property type="match status" value="1"/>
</dbReference>